<proteinExistence type="predicted"/>
<organism evidence="1">
    <name type="scientific">uncultured Sporomusa sp</name>
    <dbReference type="NCBI Taxonomy" id="307249"/>
    <lineage>
        <taxon>Bacteria</taxon>
        <taxon>Bacillati</taxon>
        <taxon>Bacillota</taxon>
        <taxon>Negativicutes</taxon>
        <taxon>Selenomonadales</taxon>
        <taxon>Sporomusaceae</taxon>
        <taxon>Sporomusa</taxon>
        <taxon>environmental samples</taxon>
    </lineage>
</organism>
<reference evidence="1" key="1">
    <citation type="submission" date="2016-08" db="EMBL/GenBank/DDBJ databases">
        <authorList>
            <person name="Seilhamer J.J."/>
        </authorList>
    </citation>
    <scope>NUCLEOTIDE SEQUENCE</scope>
    <source>
        <strain evidence="1">86</strain>
    </source>
</reference>
<dbReference type="EMBL" id="FMJE01000003">
    <property type="protein sequence ID" value="SCM81405.1"/>
    <property type="molecule type" value="Genomic_DNA"/>
</dbReference>
<accession>A0A212LUV9</accession>
<protein>
    <submittedName>
        <fullName evidence="1">Uncharacterized protein</fullName>
    </submittedName>
</protein>
<name>A0A212LUV9_9FIRM</name>
<evidence type="ECO:0000313" key="1">
    <source>
        <dbReference type="EMBL" id="SCM81405.1"/>
    </source>
</evidence>
<gene>
    <name evidence="1" type="ORF">KL86SPO_31584</name>
</gene>
<sequence>MLYYLSKYHAKLHQLQNNITIVSKENTIDLNCISIMAYK</sequence>
<dbReference type="AlphaFoldDB" id="A0A212LUV9"/>